<proteinExistence type="predicted"/>
<name>A0A328C677_9DELT</name>
<comment type="caution">
    <text evidence="1">The sequence shown here is derived from an EMBL/GenBank/DDBJ whole genome shotgun (WGS) entry which is preliminary data.</text>
</comment>
<dbReference type="AlphaFoldDB" id="A0A328C677"/>
<dbReference type="EMBL" id="QHKO01000005">
    <property type="protein sequence ID" value="RAL21707.1"/>
    <property type="molecule type" value="Genomic_DNA"/>
</dbReference>
<organism evidence="1 2">
    <name type="scientific">Lujinxingia litoralis</name>
    <dbReference type="NCBI Taxonomy" id="2211119"/>
    <lineage>
        <taxon>Bacteria</taxon>
        <taxon>Deltaproteobacteria</taxon>
        <taxon>Bradymonadales</taxon>
        <taxon>Lujinxingiaceae</taxon>
        <taxon>Lujinxingia</taxon>
    </lineage>
</organism>
<dbReference type="RefSeq" id="WP_111730272.1">
    <property type="nucleotide sequence ID" value="NZ_QHKO01000005.1"/>
</dbReference>
<protein>
    <submittedName>
        <fullName evidence="1">Uncharacterized protein</fullName>
    </submittedName>
</protein>
<accession>A0A328C677</accession>
<keyword evidence="2" id="KW-1185">Reference proteome</keyword>
<dbReference type="OrthoDB" id="5495143at2"/>
<evidence type="ECO:0000313" key="2">
    <source>
        <dbReference type="Proteomes" id="UP000249169"/>
    </source>
</evidence>
<sequence>MSLSDRLNQARASYFAARHRHLRERGAWADALASLVDEASWIANHPAPSSRWVEILMEATEIAAHLEDASEYRAFLNFFADHLLGTGEAREQALLDALGELHDLSQPRALEELGSWLAVARHTWPLGPYLKAHGLEQRPDTNLHLVLEALESAARRAEAGAQPRFARHCRMRQAALRLTCGQERHLAYPVLNRLNWAELDLQEQLWMAHALTFSERWIDRVRAIDMLLDLNRLHARNEAPGITAEMLQESARGLLRRAPLHLHRIEAERLPELLDALVVPDQRAHWQHHLEARQALQSLVDAPLDTATSIEQARAHLDALYAMEPERWGPAARSFGMLFAPPSSEASPALASTNVIARFYLALTDTLHALDAHANPGVALDRLNASCAALGEERTSLRVLALLWPRLFEHLDRPQLVALADPLEHLAAYHSLGPTPSYGWWTLAAHQYARGLDASGFLTAERARQEPVHGVDADIFNYVKSKTLKNAASRRDAALSARWLAISL</sequence>
<reference evidence="1 2" key="1">
    <citation type="submission" date="2018-05" db="EMBL/GenBank/DDBJ databases">
        <title>Lujinxingia marina gen. nov. sp. nov., a new facultative anaerobic member of the class Deltaproteobacteria, and proposal of Lujinxingaceae fam. nov.</title>
        <authorList>
            <person name="Li C.-M."/>
        </authorList>
    </citation>
    <scope>NUCLEOTIDE SEQUENCE [LARGE SCALE GENOMIC DNA]</scope>
    <source>
        <strain evidence="1 2">B210</strain>
    </source>
</reference>
<dbReference type="Proteomes" id="UP000249169">
    <property type="component" value="Unassembled WGS sequence"/>
</dbReference>
<gene>
    <name evidence="1" type="ORF">DL240_12700</name>
</gene>
<evidence type="ECO:0000313" key="1">
    <source>
        <dbReference type="EMBL" id="RAL21707.1"/>
    </source>
</evidence>